<dbReference type="Proteomes" id="UP001556367">
    <property type="component" value="Unassembled WGS sequence"/>
</dbReference>
<sequence length="284" mass="32037">MKALDFKILESAVVSLPGRDDPISLGIASAPRLRRYAWGAGDAGMPPIQLTHLKITLAVKADSAIAIFKHCWQLLEADLYYDDETNVAFVQHAVVTHNHLQSLRVLFKSGTGLFDVLKLPALRSLELKYDAYRPRLIRSYEKLLHLLDRSKCMLDTLFVDDLQPAKNALPSAQLVASPWLRHLHELKITRTLDPPEELLPIIFNHLPHLTRLYIMFYDNVPTRVEKMFLIMVQGHIQNHSLAARPMPILESNNDDVLSSLNAQGVTLELGLSKAGFDISRLLRA</sequence>
<dbReference type="EMBL" id="JASNQZ010000002">
    <property type="protein sequence ID" value="KAL0959767.1"/>
    <property type="molecule type" value="Genomic_DNA"/>
</dbReference>
<comment type="caution">
    <text evidence="1">The sequence shown here is derived from an EMBL/GenBank/DDBJ whole genome shotgun (WGS) entry which is preliminary data.</text>
</comment>
<protein>
    <submittedName>
        <fullName evidence="1">Uncharacterized protein</fullName>
    </submittedName>
</protein>
<evidence type="ECO:0000313" key="2">
    <source>
        <dbReference type="Proteomes" id="UP001556367"/>
    </source>
</evidence>
<dbReference type="Gene3D" id="3.80.10.10">
    <property type="entry name" value="Ribonuclease Inhibitor"/>
    <property type="match status" value="1"/>
</dbReference>
<dbReference type="InterPro" id="IPR032675">
    <property type="entry name" value="LRR_dom_sf"/>
</dbReference>
<gene>
    <name evidence="1" type="ORF">HGRIS_011457</name>
</gene>
<proteinExistence type="predicted"/>
<keyword evidence="2" id="KW-1185">Reference proteome</keyword>
<reference evidence="2" key="1">
    <citation type="submission" date="2024-06" db="EMBL/GenBank/DDBJ databases">
        <title>Multi-omics analyses provide insights into the biosynthesis of the anticancer antibiotic pleurotin in Hohenbuehelia grisea.</title>
        <authorList>
            <person name="Weaver J.A."/>
            <person name="Alberti F."/>
        </authorList>
    </citation>
    <scope>NUCLEOTIDE SEQUENCE [LARGE SCALE GENOMIC DNA]</scope>
    <source>
        <strain evidence="2">T-177</strain>
    </source>
</reference>
<accession>A0ABR3JW39</accession>
<evidence type="ECO:0000313" key="1">
    <source>
        <dbReference type="EMBL" id="KAL0959767.1"/>
    </source>
</evidence>
<dbReference type="SUPFAM" id="SSF52047">
    <property type="entry name" value="RNI-like"/>
    <property type="match status" value="1"/>
</dbReference>
<name>A0ABR3JW39_9AGAR</name>
<organism evidence="1 2">
    <name type="scientific">Hohenbuehelia grisea</name>
    <dbReference type="NCBI Taxonomy" id="104357"/>
    <lineage>
        <taxon>Eukaryota</taxon>
        <taxon>Fungi</taxon>
        <taxon>Dikarya</taxon>
        <taxon>Basidiomycota</taxon>
        <taxon>Agaricomycotina</taxon>
        <taxon>Agaricomycetes</taxon>
        <taxon>Agaricomycetidae</taxon>
        <taxon>Agaricales</taxon>
        <taxon>Pleurotineae</taxon>
        <taxon>Pleurotaceae</taxon>
        <taxon>Hohenbuehelia</taxon>
    </lineage>
</organism>